<dbReference type="Proteomes" id="UP001160148">
    <property type="component" value="Unassembled WGS sequence"/>
</dbReference>
<feature type="compositionally biased region" description="Polar residues" evidence="1">
    <location>
        <begin position="216"/>
        <end position="225"/>
    </location>
</feature>
<reference evidence="3 4" key="1">
    <citation type="submission" date="2023-01" db="EMBL/GenBank/DDBJ databases">
        <authorList>
            <person name="Whitehead M."/>
        </authorList>
    </citation>
    <scope>NUCLEOTIDE SEQUENCE [LARGE SCALE GENOMIC DNA]</scope>
</reference>
<dbReference type="GO" id="GO:0005634">
    <property type="term" value="C:nucleus"/>
    <property type="evidence" value="ECO:0007669"/>
    <property type="project" value="TreeGrafter"/>
</dbReference>
<organism evidence="3 4">
    <name type="scientific">Macrosiphum euphorbiae</name>
    <name type="common">potato aphid</name>
    <dbReference type="NCBI Taxonomy" id="13131"/>
    <lineage>
        <taxon>Eukaryota</taxon>
        <taxon>Metazoa</taxon>
        <taxon>Ecdysozoa</taxon>
        <taxon>Arthropoda</taxon>
        <taxon>Hexapoda</taxon>
        <taxon>Insecta</taxon>
        <taxon>Pterygota</taxon>
        <taxon>Neoptera</taxon>
        <taxon>Paraneoptera</taxon>
        <taxon>Hemiptera</taxon>
        <taxon>Sternorrhyncha</taxon>
        <taxon>Aphidomorpha</taxon>
        <taxon>Aphidoidea</taxon>
        <taxon>Aphididae</taxon>
        <taxon>Macrosiphini</taxon>
        <taxon>Macrosiphum</taxon>
    </lineage>
</organism>
<comment type="caution">
    <text evidence="3">The sequence shown here is derived from an EMBL/GenBank/DDBJ whole genome shotgun (WGS) entry which is preliminary data.</text>
</comment>
<dbReference type="SMART" id="SM00595">
    <property type="entry name" value="MADF"/>
    <property type="match status" value="1"/>
</dbReference>
<dbReference type="AlphaFoldDB" id="A0AAV0XDG8"/>
<dbReference type="GO" id="GO:0006357">
    <property type="term" value="P:regulation of transcription by RNA polymerase II"/>
    <property type="evidence" value="ECO:0007669"/>
    <property type="project" value="TreeGrafter"/>
</dbReference>
<evidence type="ECO:0000313" key="4">
    <source>
        <dbReference type="Proteomes" id="UP001160148"/>
    </source>
</evidence>
<dbReference type="InterPro" id="IPR006578">
    <property type="entry name" value="MADF-dom"/>
</dbReference>
<feature type="region of interest" description="Disordered" evidence="1">
    <location>
        <begin position="211"/>
        <end position="243"/>
    </location>
</feature>
<feature type="domain" description="MADF" evidence="2">
    <location>
        <begin position="94"/>
        <end position="184"/>
    </location>
</feature>
<sequence length="281" mass="32876">MKPGQVIGMLCNVCKQIIKINDKNHICSFDNHLKYLILAQRTPISTNIFRSFNDDILNNTHETESLEEVVEVCLETQSKEPEHDDDDDSEMLSTLISSIRQRRPLWDYRVPLSARFEPIKKLLWSEVYAELKGEYSIDILKNKWRYLREKYNRENKKPKSGSGSEKRKSWVHMQSLQFLDDVSTKNKKTSSNFSLTFEIPDSEVTPCKRKRDESSFQEGTVNEIQASRKIPPQPYEQPQEADNEDTSFAKYIINIMKHIPKKQKIVLQSEIISNLVQYIDD</sequence>
<dbReference type="InterPro" id="IPR039353">
    <property type="entry name" value="TF_Adf1"/>
</dbReference>
<proteinExistence type="predicted"/>
<keyword evidence="4" id="KW-1185">Reference proteome</keyword>
<evidence type="ECO:0000313" key="3">
    <source>
        <dbReference type="EMBL" id="CAI6366634.1"/>
    </source>
</evidence>
<dbReference type="Pfam" id="PF10545">
    <property type="entry name" value="MADF_DNA_bdg"/>
    <property type="match status" value="1"/>
</dbReference>
<gene>
    <name evidence="3" type="ORF">MEUPH1_LOCUS21198</name>
</gene>
<dbReference type="PANTHER" id="PTHR12243">
    <property type="entry name" value="MADF DOMAIN TRANSCRIPTION FACTOR"/>
    <property type="match status" value="1"/>
</dbReference>
<dbReference type="PROSITE" id="PS51029">
    <property type="entry name" value="MADF"/>
    <property type="match status" value="1"/>
</dbReference>
<accession>A0AAV0XDG8</accession>
<dbReference type="PANTHER" id="PTHR12243:SF64">
    <property type="entry name" value="DORSAL INTERACTING PROTEIN 3-RELATED"/>
    <property type="match status" value="1"/>
</dbReference>
<protein>
    <recommendedName>
        <fullName evidence="2">MADF domain-containing protein</fullName>
    </recommendedName>
</protein>
<name>A0AAV0XDG8_9HEMI</name>
<evidence type="ECO:0000256" key="1">
    <source>
        <dbReference type="SAM" id="MobiDB-lite"/>
    </source>
</evidence>
<dbReference type="EMBL" id="CARXXK010000004">
    <property type="protein sequence ID" value="CAI6366634.1"/>
    <property type="molecule type" value="Genomic_DNA"/>
</dbReference>
<evidence type="ECO:0000259" key="2">
    <source>
        <dbReference type="PROSITE" id="PS51029"/>
    </source>
</evidence>
<dbReference type="GO" id="GO:0005667">
    <property type="term" value="C:transcription regulator complex"/>
    <property type="evidence" value="ECO:0007669"/>
    <property type="project" value="TreeGrafter"/>
</dbReference>